<evidence type="ECO:0000256" key="2">
    <source>
        <dbReference type="SAM" id="MobiDB-lite"/>
    </source>
</evidence>
<sequence length="174" mass="19290">MKRTVIIAGTILSMCMVNQIGIITSYAVGPGDGLTAKQPEIETYYQDTIRTLGNWEQQQPDGYWRFKQVTGSYLTNSWVESLTVQGSFYFVNSDGYMMTNVTAPDGRYVDASGLWKTTAVPNPNVPTAPSAPNNSPSNGSKDISNVAGRYAYLFDEEYQKDLNEHPIDTDHSLN</sequence>
<protein>
    <submittedName>
        <fullName evidence="3">Uncharacterized protein</fullName>
    </submittedName>
</protein>
<dbReference type="EMBL" id="LT630003">
    <property type="protein sequence ID" value="SEU04061.1"/>
    <property type="molecule type" value="Genomic_DNA"/>
</dbReference>
<feature type="region of interest" description="Disordered" evidence="2">
    <location>
        <begin position="120"/>
        <end position="142"/>
    </location>
</feature>
<reference evidence="3 4" key="1">
    <citation type="submission" date="2016-10" db="EMBL/GenBank/DDBJ databases">
        <authorList>
            <person name="Varghese N."/>
            <person name="Submissions S."/>
        </authorList>
    </citation>
    <scope>NUCLEOTIDE SEQUENCE [LARGE SCALE GENOMIC DNA]</scope>
    <source>
        <strain evidence="3 4">ATCC 19403</strain>
    </source>
</reference>
<dbReference type="Gene3D" id="2.10.270.10">
    <property type="entry name" value="Cholin Binding"/>
    <property type="match status" value="1"/>
</dbReference>
<evidence type="ECO:0000313" key="4">
    <source>
        <dbReference type="Proteomes" id="UP000198970"/>
    </source>
</evidence>
<dbReference type="Pfam" id="PF19085">
    <property type="entry name" value="Choline_bind_2"/>
    <property type="match status" value="1"/>
</dbReference>
<evidence type="ECO:0000256" key="1">
    <source>
        <dbReference type="ARBA" id="ARBA00022737"/>
    </source>
</evidence>
<keyword evidence="1" id="KW-0677">Repeat</keyword>
<dbReference type="RefSeq" id="WP_054791045.1">
    <property type="nucleotide sequence ID" value="NZ_LT630003.1"/>
</dbReference>
<name>A0ABY1CGZ7_9FIRM</name>
<organism evidence="3 4">
    <name type="scientific">Lacrimispora sphenoides JCM 1415</name>
    <dbReference type="NCBI Taxonomy" id="1297793"/>
    <lineage>
        <taxon>Bacteria</taxon>
        <taxon>Bacillati</taxon>
        <taxon>Bacillota</taxon>
        <taxon>Clostridia</taxon>
        <taxon>Lachnospirales</taxon>
        <taxon>Lachnospiraceae</taxon>
        <taxon>Lacrimispora</taxon>
    </lineage>
</organism>
<dbReference type="Proteomes" id="UP000198970">
    <property type="component" value="Chromosome I"/>
</dbReference>
<gene>
    <name evidence="3" type="ORF">SAMN02745906_4266</name>
</gene>
<accession>A0ABY1CGZ7</accession>
<dbReference type="InterPro" id="IPR018337">
    <property type="entry name" value="Cell_wall/Cho-bd_repeat"/>
</dbReference>
<evidence type="ECO:0000313" key="3">
    <source>
        <dbReference type="EMBL" id="SEU04061.1"/>
    </source>
</evidence>
<feature type="compositionally biased region" description="Low complexity" evidence="2">
    <location>
        <begin position="120"/>
        <end position="138"/>
    </location>
</feature>
<keyword evidence="4" id="KW-1185">Reference proteome</keyword>
<proteinExistence type="predicted"/>
<dbReference type="SUPFAM" id="SSF69360">
    <property type="entry name" value="Cell wall binding repeat"/>
    <property type="match status" value="1"/>
</dbReference>